<feature type="transmembrane region" description="Helical" evidence="5">
    <location>
        <begin position="358"/>
        <end position="384"/>
    </location>
</feature>
<dbReference type="InterPro" id="IPR036513">
    <property type="entry name" value="STAS_dom_sf"/>
</dbReference>
<feature type="domain" description="STAS" evidence="6">
    <location>
        <begin position="456"/>
        <end position="535"/>
    </location>
</feature>
<evidence type="ECO:0000256" key="4">
    <source>
        <dbReference type="ARBA" id="ARBA00023136"/>
    </source>
</evidence>
<dbReference type="GO" id="GO:0016020">
    <property type="term" value="C:membrane"/>
    <property type="evidence" value="ECO:0007669"/>
    <property type="project" value="UniProtKB-SubCell"/>
</dbReference>
<name>A0A671TJ14_SPAAU</name>
<dbReference type="InterPro" id="IPR002645">
    <property type="entry name" value="STAS_dom"/>
</dbReference>
<reference evidence="7" key="3">
    <citation type="submission" date="2025-09" db="UniProtKB">
        <authorList>
            <consortium name="Ensembl"/>
        </authorList>
    </citation>
    <scope>IDENTIFICATION</scope>
</reference>
<dbReference type="Ensembl" id="ENSSAUT00010002100.1">
    <property type="protein sequence ID" value="ENSSAUP00010002023.1"/>
    <property type="gene ID" value="ENSSAUG00010001004.1"/>
</dbReference>
<feature type="transmembrane region" description="Helical" evidence="5">
    <location>
        <begin position="44"/>
        <end position="62"/>
    </location>
</feature>
<protein>
    <submittedName>
        <fullName evidence="7">Solute carrier family 26 member 11</fullName>
    </submittedName>
</protein>
<keyword evidence="8" id="KW-1185">Reference proteome</keyword>
<comment type="subcellular location">
    <subcellularLocation>
        <location evidence="1">Membrane</location>
        <topology evidence="1">Multi-pass membrane protein</topology>
    </subcellularLocation>
</comment>
<dbReference type="InterPro" id="IPR018045">
    <property type="entry name" value="S04_transporter_CS"/>
</dbReference>
<evidence type="ECO:0000256" key="5">
    <source>
        <dbReference type="SAM" id="Phobius"/>
    </source>
</evidence>
<organism evidence="7 8">
    <name type="scientific">Sparus aurata</name>
    <name type="common">Gilthead sea bream</name>
    <dbReference type="NCBI Taxonomy" id="8175"/>
    <lineage>
        <taxon>Eukaryota</taxon>
        <taxon>Metazoa</taxon>
        <taxon>Chordata</taxon>
        <taxon>Craniata</taxon>
        <taxon>Vertebrata</taxon>
        <taxon>Euteleostomi</taxon>
        <taxon>Actinopterygii</taxon>
        <taxon>Neopterygii</taxon>
        <taxon>Teleostei</taxon>
        <taxon>Neoteleostei</taxon>
        <taxon>Acanthomorphata</taxon>
        <taxon>Eupercaria</taxon>
        <taxon>Spariformes</taxon>
        <taxon>Sparidae</taxon>
        <taxon>Sparus</taxon>
    </lineage>
</organism>
<keyword evidence="2 5" id="KW-0812">Transmembrane</keyword>
<feature type="transmembrane region" description="Helical" evidence="5">
    <location>
        <begin position="116"/>
        <end position="136"/>
    </location>
</feature>
<dbReference type="Pfam" id="PF01740">
    <property type="entry name" value="STAS"/>
    <property type="match status" value="1"/>
</dbReference>
<feature type="transmembrane region" description="Helical" evidence="5">
    <location>
        <begin position="327"/>
        <end position="346"/>
    </location>
</feature>
<feature type="transmembrane region" description="Helical" evidence="5">
    <location>
        <begin position="148"/>
        <end position="171"/>
    </location>
</feature>
<gene>
    <name evidence="7" type="primary">SLC26A11</name>
    <name evidence="7" type="synonym">slc26a11</name>
</gene>
<evidence type="ECO:0000256" key="1">
    <source>
        <dbReference type="ARBA" id="ARBA00004141"/>
    </source>
</evidence>
<dbReference type="InterPro" id="IPR001902">
    <property type="entry name" value="SLC26A/SulP_fam"/>
</dbReference>
<dbReference type="CDD" id="cd07042">
    <property type="entry name" value="STAS_SulP_like_sulfate_transporter"/>
    <property type="match status" value="1"/>
</dbReference>
<accession>A0A671TJ14</accession>
<dbReference type="PROSITE" id="PS01130">
    <property type="entry name" value="SLC26A"/>
    <property type="match status" value="1"/>
</dbReference>
<reference evidence="7" key="2">
    <citation type="submission" date="2025-08" db="UniProtKB">
        <authorList>
            <consortium name="Ensembl"/>
        </authorList>
    </citation>
    <scope>IDENTIFICATION</scope>
</reference>
<evidence type="ECO:0000313" key="7">
    <source>
        <dbReference type="Ensembl" id="ENSSAUP00010002023.1"/>
    </source>
</evidence>
<evidence type="ECO:0000256" key="2">
    <source>
        <dbReference type="ARBA" id="ARBA00022692"/>
    </source>
</evidence>
<feature type="transmembrane region" description="Helical" evidence="5">
    <location>
        <begin position="191"/>
        <end position="210"/>
    </location>
</feature>
<dbReference type="AlphaFoldDB" id="A0A671TJ14"/>
<reference evidence="7" key="1">
    <citation type="submission" date="2021-04" db="EMBL/GenBank/DDBJ databases">
        <authorList>
            <consortium name="Wellcome Sanger Institute Data Sharing"/>
        </authorList>
    </citation>
    <scope>NUCLEOTIDE SEQUENCE [LARGE SCALE GENOMIC DNA]</scope>
</reference>
<keyword evidence="3 5" id="KW-1133">Transmembrane helix</keyword>
<dbReference type="Proteomes" id="UP000472265">
    <property type="component" value="Chromosome 1"/>
</dbReference>
<feature type="transmembrane region" description="Helical" evidence="5">
    <location>
        <begin position="231"/>
        <end position="254"/>
    </location>
</feature>
<sequence>MDQPLLGRVSAAGRGCCSYSTLKAWLPILSWLPRYKLKWLKMDLLAGLTVGLTTVPQALAYAEVAGLPVQYGLYSAFMGGFIYTLLGTSKDVTLGPTAIMSLLCFSVVGGQPHRAVLLSLLCGLIQAVMALLRLGFLLDFISFPVIKGFTCAAAVTIGFGQVKNILGLQGIPQEFFLEVYYTFYRIPEARIGDVVLGLLCLGLLIMLLFMKASLGSDEAPYSSCSRVARKLVWTVATMRNSLVVLAASFIAFSWDAYGYHVFTITGKTSPGLPPFTPPPTTDTTANGTVVSFGEIVEVRSREMLPLRTSCFSSASQNDYRIDANQELLAIGVTNIMGSFVSAYPVTGSFGRTAVNSQTGVCTPAGGIVTSVIVLLSLAFLMPVFYYIPKASLAAVIICAVAPMVDYQVVAKMWRIRKLDLLPFLVTFLMSFWQVQYGILGGVAASGAMLLYNIARPRIEQVSDHGVLVMECDSGLSFPATEYLSHVIHTQALQASPPRSVVLDCHHVSTIDYSVISELRDLLRQFKLREVHLVFSRLQVQHIGLRNDTFVHLKFQNKYKFLCGAKLHF</sequence>
<dbReference type="GO" id="GO:0008271">
    <property type="term" value="F:secondary active sulfate transmembrane transporter activity"/>
    <property type="evidence" value="ECO:0007669"/>
    <property type="project" value="InterPro"/>
</dbReference>
<dbReference type="SUPFAM" id="SSF52091">
    <property type="entry name" value="SpoIIaa-like"/>
    <property type="match status" value="1"/>
</dbReference>
<evidence type="ECO:0000313" key="8">
    <source>
        <dbReference type="Proteomes" id="UP000472265"/>
    </source>
</evidence>
<proteinExistence type="predicted"/>
<evidence type="ECO:0000259" key="6">
    <source>
        <dbReference type="PROSITE" id="PS50801"/>
    </source>
</evidence>
<dbReference type="GeneTree" id="ENSGT01150000286920"/>
<keyword evidence="4 5" id="KW-0472">Membrane</keyword>
<dbReference type="Gene3D" id="3.30.750.24">
    <property type="entry name" value="STAS domain"/>
    <property type="match status" value="1"/>
</dbReference>
<evidence type="ECO:0000256" key="3">
    <source>
        <dbReference type="ARBA" id="ARBA00022989"/>
    </source>
</evidence>
<dbReference type="PANTHER" id="PTHR11814">
    <property type="entry name" value="SULFATE TRANSPORTER"/>
    <property type="match status" value="1"/>
</dbReference>
<dbReference type="Pfam" id="PF00916">
    <property type="entry name" value="Sulfate_transp"/>
    <property type="match status" value="1"/>
</dbReference>
<dbReference type="PROSITE" id="PS50801">
    <property type="entry name" value="STAS"/>
    <property type="match status" value="1"/>
</dbReference>
<dbReference type="InterPro" id="IPR011547">
    <property type="entry name" value="SLC26A/SulP_dom"/>
</dbReference>
<feature type="transmembrane region" description="Helical" evidence="5">
    <location>
        <begin position="390"/>
        <end position="409"/>
    </location>
</feature>
<feature type="transmembrane region" description="Helical" evidence="5">
    <location>
        <begin position="421"/>
        <end position="451"/>
    </location>
</feature>